<dbReference type="Proteomes" id="UP001498398">
    <property type="component" value="Unassembled WGS sequence"/>
</dbReference>
<keyword evidence="1" id="KW-1133">Transmembrane helix</keyword>
<gene>
    <name evidence="3" type="ORF">VKT23_017065</name>
</gene>
<organism evidence="3 4">
    <name type="scientific">Marasmiellus scandens</name>
    <dbReference type="NCBI Taxonomy" id="2682957"/>
    <lineage>
        <taxon>Eukaryota</taxon>
        <taxon>Fungi</taxon>
        <taxon>Dikarya</taxon>
        <taxon>Basidiomycota</taxon>
        <taxon>Agaricomycotina</taxon>
        <taxon>Agaricomycetes</taxon>
        <taxon>Agaricomycetidae</taxon>
        <taxon>Agaricales</taxon>
        <taxon>Marasmiineae</taxon>
        <taxon>Omphalotaceae</taxon>
        <taxon>Marasmiellus</taxon>
    </lineage>
</organism>
<dbReference type="PANTHER" id="PTHR43433">
    <property type="entry name" value="HYDROLASE, ALPHA/BETA FOLD FAMILY PROTEIN"/>
    <property type="match status" value="1"/>
</dbReference>
<keyword evidence="4" id="KW-1185">Reference proteome</keyword>
<dbReference type="PRINTS" id="PR00111">
    <property type="entry name" value="ABHYDROLASE"/>
</dbReference>
<evidence type="ECO:0000259" key="2">
    <source>
        <dbReference type="Pfam" id="PF00561"/>
    </source>
</evidence>
<dbReference type="Pfam" id="PF00561">
    <property type="entry name" value="Abhydrolase_1"/>
    <property type="match status" value="1"/>
</dbReference>
<dbReference type="Gene3D" id="3.40.50.1820">
    <property type="entry name" value="alpha/beta hydrolase"/>
    <property type="match status" value="1"/>
</dbReference>
<keyword evidence="1" id="KW-0812">Transmembrane</keyword>
<dbReference type="InterPro" id="IPR050471">
    <property type="entry name" value="AB_hydrolase"/>
</dbReference>
<evidence type="ECO:0000313" key="3">
    <source>
        <dbReference type="EMBL" id="KAK7440427.1"/>
    </source>
</evidence>
<dbReference type="EMBL" id="JBANRG010000068">
    <property type="protein sequence ID" value="KAK7440427.1"/>
    <property type="molecule type" value="Genomic_DNA"/>
</dbReference>
<feature type="transmembrane region" description="Helical" evidence="1">
    <location>
        <begin position="12"/>
        <end position="33"/>
    </location>
</feature>
<accession>A0ABR1ITE0</accession>
<reference evidence="3 4" key="1">
    <citation type="submission" date="2024-01" db="EMBL/GenBank/DDBJ databases">
        <title>A draft genome for the cacao thread blight pathogen Marasmiellus scandens.</title>
        <authorList>
            <person name="Baruah I.K."/>
            <person name="Leung J."/>
            <person name="Bukari Y."/>
            <person name="Amoako-Attah I."/>
            <person name="Meinhardt L.W."/>
            <person name="Bailey B.A."/>
            <person name="Cohen S.P."/>
        </authorList>
    </citation>
    <scope>NUCLEOTIDE SEQUENCE [LARGE SCALE GENOMIC DNA]</scope>
    <source>
        <strain evidence="3 4">GH-19</strain>
    </source>
</reference>
<dbReference type="PANTHER" id="PTHR43433:SF4">
    <property type="entry name" value="NON-HEME CHLOROPEROXIDASE-RELATED"/>
    <property type="match status" value="1"/>
</dbReference>
<keyword evidence="1" id="KW-0472">Membrane</keyword>
<sequence length="345" mass="38021">MTAASRPSAFHCLTYALLIIPPLLLTSYFLAAFPNRPESIQVSPSLASLPKQAKSWSVYPEDIYGEGGYARFPYGKVKYWMLGPEDGKKIVLIHGLSIPALIWKDVAPRLAARGYRVLLYDLYGRGYSDAPQTTYDTTLYVTQLALLMQHVKWEKAYLVGVSMGGALAAAFTANFPELVQDKVVVLASAGLIKTSDLSRTTKVMSSPLIQTLTSSWIARKFIQRLTDSANETSDKPVNPIQEIVRLQSAHLPGYNAAISSSLRDGPVRGEEDSFMNDVWDNRRLLIIHGTRDNTVPYKYASEIQSLVVESGCHSEIVTIEGAGHDLTVSHPDVIVDNIGRFLSLS</sequence>
<name>A0ABR1ITE0_9AGAR</name>
<dbReference type="InterPro" id="IPR029058">
    <property type="entry name" value="AB_hydrolase_fold"/>
</dbReference>
<evidence type="ECO:0000256" key="1">
    <source>
        <dbReference type="SAM" id="Phobius"/>
    </source>
</evidence>
<proteinExistence type="predicted"/>
<dbReference type="InterPro" id="IPR000073">
    <property type="entry name" value="AB_hydrolase_1"/>
</dbReference>
<comment type="caution">
    <text evidence="3">The sequence shown here is derived from an EMBL/GenBank/DDBJ whole genome shotgun (WGS) entry which is preliminary data.</text>
</comment>
<protein>
    <recommendedName>
        <fullName evidence="2">AB hydrolase-1 domain-containing protein</fullName>
    </recommendedName>
</protein>
<evidence type="ECO:0000313" key="4">
    <source>
        <dbReference type="Proteomes" id="UP001498398"/>
    </source>
</evidence>
<dbReference type="SUPFAM" id="SSF53474">
    <property type="entry name" value="alpha/beta-Hydrolases"/>
    <property type="match status" value="1"/>
</dbReference>
<feature type="domain" description="AB hydrolase-1" evidence="2">
    <location>
        <begin position="90"/>
        <end position="328"/>
    </location>
</feature>